<organism evidence="1 2">
    <name type="scientific">Verticillium dahliae (strain VdLs.17 / ATCC MYA-4575 / FGSC 10137)</name>
    <name type="common">Verticillium wilt</name>
    <dbReference type="NCBI Taxonomy" id="498257"/>
    <lineage>
        <taxon>Eukaryota</taxon>
        <taxon>Fungi</taxon>
        <taxon>Dikarya</taxon>
        <taxon>Ascomycota</taxon>
        <taxon>Pezizomycotina</taxon>
        <taxon>Sordariomycetes</taxon>
        <taxon>Hypocreomycetidae</taxon>
        <taxon>Glomerellales</taxon>
        <taxon>Plectosphaerellaceae</taxon>
        <taxon>Verticillium</taxon>
    </lineage>
</organism>
<dbReference type="KEGG" id="vda:VDAG_01377"/>
<dbReference type="EMBL" id="DS572696">
    <property type="protein sequence ID" value="EGY17695.1"/>
    <property type="molecule type" value="Genomic_DNA"/>
</dbReference>
<dbReference type="HOGENOM" id="CLU_2211982_0_0_1"/>
<proteinExistence type="predicted"/>
<keyword evidence="2" id="KW-1185">Reference proteome</keyword>
<reference evidence="1 2" key="1">
    <citation type="submission" date="2008-03" db="EMBL/GenBank/DDBJ databases">
        <title>The Genome Sequence of Verticillium dahliae VdLs.17.</title>
        <authorList>
            <consortium name="The Broad Institute Genome Sequencing Platform"/>
            <person name="Ma L.-J.J."/>
            <person name="Klosterman S.J."/>
            <person name="Subbarao K."/>
            <person name="Dobinson K."/>
            <person name="Veronese P."/>
            <person name="Kang S."/>
            <person name="Gold S.E."/>
            <person name="Young S."/>
            <person name="Jaffe D."/>
            <person name="Gnerre S."/>
            <person name="Berlin A."/>
            <person name="Heiman D."/>
            <person name="Hepburn T."/>
            <person name="Sykes S."/>
            <person name="Alvarado L."/>
            <person name="Kodira C.D."/>
            <person name="Lander E."/>
            <person name="Galagan J."/>
            <person name="Nusbaum C."/>
            <person name="Birren B."/>
        </authorList>
    </citation>
    <scope>NUCLEOTIDE SEQUENCE [LARGE SCALE GENOMIC DNA]</scope>
    <source>
        <strain evidence="2">VdLs.17 / ATCC MYA-4575 / FGSC 10137</strain>
    </source>
</reference>
<gene>
    <name evidence="1" type="ORF">VDAG_01377</name>
</gene>
<name>G2WUA4_VERDV</name>
<evidence type="ECO:0000313" key="1">
    <source>
        <dbReference type="EMBL" id="EGY17695.1"/>
    </source>
</evidence>
<dbReference type="InParanoid" id="G2WUA4"/>
<dbReference type="RefSeq" id="XP_009648558.1">
    <property type="nucleotide sequence ID" value="XM_009650263.1"/>
</dbReference>
<dbReference type="Proteomes" id="UP000001611">
    <property type="component" value="Chromosome 1"/>
</dbReference>
<evidence type="ECO:0000313" key="2">
    <source>
        <dbReference type="Proteomes" id="UP000001611"/>
    </source>
</evidence>
<protein>
    <submittedName>
        <fullName evidence="1">Uncharacterized protein</fullName>
    </submittedName>
</protein>
<accession>G2WUA4</accession>
<sequence length="107" mass="11785">MWCWLVAAAETSSEELQEIGIIAAERLLVYVDATALRHPSPAHARWSIGRMKRPVRGREGTVRQQGGDRIVVVTELRLMVVVTPGSLKKAETLCKSPGAGRTTKDDF</sequence>
<dbReference type="AlphaFoldDB" id="G2WUA4"/>
<dbReference type="GeneID" id="20702840"/>